<keyword evidence="3 6" id="KW-0812">Transmembrane</keyword>
<evidence type="ECO:0000256" key="1">
    <source>
        <dbReference type="ARBA" id="ARBA00004141"/>
    </source>
</evidence>
<dbReference type="NCBIfam" id="NF038013">
    <property type="entry name" value="AceTr_1"/>
    <property type="match status" value="1"/>
</dbReference>
<dbReference type="Pfam" id="PF01184">
    <property type="entry name" value="Gpr1_Fun34_YaaH"/>
    <property type="match status" value="1"/>
</dbReference>
<dbReference type="Proteomes" id="UP000326924">
    <property type="component" value="Unassembled WGS sequence"/>
</dbReference>
<keyword evidence="8" id="KW-1185">Reference proteome</keyword>
<dbReference type="InterPro" id="IPR000791">
    <property type="entry name" value="Gpr1/Fun34/SatP-like"/>
</dbReference>
<keyword evidence="4 6" id="KW-1133">Transmembrane helix</keyword>
<evidence type="ECO:0000256" key="4">
    <source>
        <dbReference type="ARBA" id="ARBA00022989"/>
    </source>
</evidence>
<dbReference type="OrthoDB" id="3648309at2759"/>
<dbReference type="GO" id="GO:0015123">
    <property type="term" value="F:acetate transmembrane transporter activity"/>
    <property type="evidence" value="ECO:0007669"/>
    <property type="project" value="TreeGrafter"/>
</dbReference>
<proteinExistence type="inferred from homology"/>
<organism evidence="7 8">
    <name type="scientific">Sphaerosporella brunnea</name>
    <dbReference type="NCBI Taxonomy" id="1250544"/>
    <lineage>
        <taxon>Eukaryota</taxon>
        <taxon>Fungi</taxon>
        <taxon>Dikarya</taxon>
        <taxon>Ascomycota</taxon>
        <taxon>Pezizomycotina</taxon>
        <taxon>Pezizomycetes</taxon>
        <taxon>Pezizales</taxon>
        <taxon>Pyronemataceae</taxon>
        <taxon>Sphaerosporella</taxon>
    </lineage>
</organism>
<evidence type="ECO:0000256" key="5">
    <source>
        <dbReference type="ARBA" id="ARBA00023136"/>
    </source>
</evidence>
<dbReference type="PANTHER" id="PTHR31123">
    <property type="entry name" value="ACCUMULATION OF DYADS PROTEIN 2-RELATED"/>
    <property type="match status" value="1"/>
</dbReference>
<name>A0A5J5EPY0_9PEZI</name>
<sequence length="228" mass="24537">MPAFGGAFQPAPYKPSFRKFANPAPLGLCAFALTTFILSLINCSTRGVTVPGIVVASAYAYGGLIQLLAGMWEMAVGNTFGATALSSYGGFWISWALIETSNFGFLAGYESARDTNYAVAFFLAGWFIFTTICLICTLKSTLAFFSLFFFLDITFLLLAVAHFQLDAAGAPHAGCTKAAGVFGLITAFIAWWNAAAGMLENSNSFFMVPVLHFPWSEQVKNEKAGRTD</sequence>
<feature type="transmembrane region" description="Helical" evidence="6">
    <location>
        <begin position="20"/>
        <end position="41"/>
    </location>
</feature>
<feature type="transmembrane region" description="Helical" evidence="6">
    <location>
        <begin position="118"/>
        <end position="138"/>
    </location>
</feature>
<keyword evidence="5 6" id="KW-0472">Membrane</keyword>
<dbReference type="FunCoup" id="A0A5J5EPY0">
    <property type="interactions" value="20"/>
</dbReference>
<dbReference type="InterPro" id="IPR047622">
    <property type="entry name" value="GPR1_FUN34_YAAH"/>
</dbReference>
<feature type="transmembrane region" description="Helical" evidence="6">
    <location>
        <begin position="53"/>
        <end position="72"/>
    </location>
</feature>
<feature type="transmembrane region" description="Helical" evidence="6">
    <location>
        <begin position="177"/>
        <end position="199"/>
    </location>
</feature>
<reference evidence="7 8" key="1">
    <citation type="submission" date="2019-09" db="EMBL/GenBank/DDBJ databases">
        <title>Draft genome of the ectomycorrhizal ascomycete Sphaerosporella brunnea.</title>
        <authorList>
            <consortium name="DOE Joint Genome Institute"/>
            <person name="Benucci G.M."/>
            <person name="Marozzi G."/>
            <person name="Antonielli L."/>
            <person name="Sanchez S."/>
            <person name="Marco P."/>
            <person name="Wang X."/>
            <person name="Falini L.B."/>
            <person name="Barry K."/>
            <person name="Haridas S."/>
            <person name="Lipzen A."/>
            <person name="Labutti K."/>
            <person name="Grigoriev I.V."/>
            <person name="Murat C."/>
            <person name="Martin F."/>
            <person name="Albertini E."/>
            <person name="Donnini D."/>
            <person name="Bonito G."/>
        </authorList>
    </citation>
    <scope>NUCLEOTIDE SEQUENCE [LARGE SCALE GENOMIC DNA]</scope>
    <source>
        <strain evidence="7 8">Sb_GMNB300</strain>
    </source>
</reference>
<comment type="subcellular location">
    <subcellularLocation>
        <location evidence="1">Membrane</location>
        <topology evidence="1">Multi-pass membrane protein</topology>
    </subcellularLocation>
</comment>
<evidence type="ECO:0000256" key="2">
    <source>
        <dbReference type="ARBA" id="ARBA00005587"/>
    </source>
</evidence>
<dbReference type="EMBL" id="VXIS01000171">
    <property type="protein sequence ID" value="KAA8899182.1"/>
    <property type="molecule type" value="Genomic_DNA"/>
</dbReference>
<gene>
    <name evidence="7" type="ORF">FN846DRAFT_782469</name>
</gene>
<accession>A0A5J5EPY0</accession>
<dbReference type="PROSITE" id="PS01114">
    <property type="entry name" value="GPR1_FUN34_YAAH"/>
    <property type="match status" value="1"/>
</dbReference>
<evidence type="ECO:0000256" key="6">
    <source>
        <dbReference type="SAM" id="Phobius"/>
    </source>
</evidence>
<evidence type="ECO:0000313" key="8">
    <source>
        <dbReference type="Proteomes" id="UP000326924"/>
    </source>
</evidence>
<evidence type="ECO:0000256" key="3">
    <source>
        <dbReference type="ARBA" id="ARBA00022692"/>
    </source>
</evidence>
<dbReference type="PANTHER" id="PTHR31123:SF1">
    <property type="entry name" value="ACCUMULATION OF DYADS PROTEIN 2-RELATED"/>
    <property type="match status" value="1"/>
</dbReference>
<dbReference type="InterPro" id="IPR051633">
    <property type="entry name" value="AceTr"/>
</dbReference>
<dbReference type="GO" id="GO:0005886">
    <property type="term" value="C:plasma membrane"/>
    <property type="evidence" value="ECO:0007669"/>
    <property type="project" value="TreeGrafter"/>
</dbReference>
<dbReference type="InParanoid" id="A0A5J5EPY0"/>
<dbReference type="AlphaFoldDB" id="A0A5J5EPY0"/>
<comment type="similarity">
    <text evidence="2">Belongs to the acetate uptake transporter (AceTr) (TC 2.A.96) family.</text>
</comment>
<protein>
    <submittedName>
        <fullName evidence="7">Putative meiotically up-regulated gene 86 protein</fullName>
    </submittedName>
</protein>
<feature type="transmembrane region" description="Helical" evidence="6">
    <location>
        <begin position="79"/>
        <end position="98"/>
    </location>
</feature>
<evidence type="ECO:0000313" key="7">
    <source>
        <dbReference type="EMBL" id="KAA8899182.1"/>
    </source>
</evidence>
<feature type="transmembrane region" description="Helical" evidence="6">
    <location>
        <begin position="145"/>
        <end position="165"/>
    </location>
</feature>
<comment type="caution">
    <text evidence="7">The sequence shown here is derived from an EMBL/GenBank/DDBJ whole genome shotgun (WGS) entry which is preliminary data.</text>
</comment>